<gene>
    <name evidence="1" type="ORF">COS11_04540</name>
</gene>
<reference evidence="2" key="1">
    <citation type="submission" date="2017-09" db="EMBL/GenBank/DDBJ databases">
        <title>Depth-based differentiation of microbial function through sediment-hosted aquifers and enrichment of novel symbionts in the deep terrestrial subsurface.</title>
        <authorList>
            <person name="Probst A.J."/>
            <person name="Ladd B."/>
            <person name="Jarett J.K."/>
            <person name="Geller-Mcgrath D.E."/>
            <person name="Sieber C.M.K."/>
            <person name="Emerson J.B."/>
            <person name="Anantharaman K."/>
            <person name="Thomas B.C."/>
            <person name="Malmstrom R."/>
            <person name="Stieglmeier M."/>
            <person name="Klingl A."/>
            <person name="Woyke T."/>
            <person name="Ryan C.M."/>
            <person name="Banfield J.F."/>
        </authorList>
    </citation>
    <scope>NUCLEOTIDE SEQUENCE [LARGE SCALE GENOMIC DNA]</scope>
</reference>
<evidence type="ECO:0000313" key="2">
    <source>
        <dbReference type="Proteomes" id="UP000228886"/>
    </source>
</evidence>
<dbReference type="AlphaFoldDB" id="A0A2M7E891"/>
<proteinExistence type="predicted"/>
<sequence length="248" mass="28702">MDKKLINTEKLPLAVKKSLSSYLEKLLEIHGDNLLTIILYGSATGKDFIPGSSDINLLLEFQRIDLPVLKKSLKLVAQGRRRKIVAPLFFTKEYMESSSDVFPIEFLEITRNHLLLYGEDPFVNLKINQENLRLECEEQLRSKLIRLRQTYLEVGLQKKGLDRLLKNSLTSLIPVFRNMLYFKGKVVPHKKEQVLNDLGEEFAIDSKTFLAIWQDKKDNNLIGQEDAEIVFGRYIDELFKLTESVDKL</sequence>
<dbReference type="InterPro" id="IPR043519">
    <property type="entry name" value="NT_sf"/>
</dbReference>
<comment type="caution">
    <text evidence="1">The sequence shown here is derived from an EMBL/GenBank/DDBJ whole genome shotgun (WGS) entry which is preliminary data.</text>
</comment>
<organism evidence="1 2">
    <name type="scientific">bacterium (Candidatus Ratteibacteria) CG01_land_8_20_14_3_00_40_19</name>
    <dbReference type="NCBI Taxonomy" id="2014290"/>
    <lineage>
        <taxon>Bacteria</taxon>
        <taxon>Candidatus Ratteibacteria</taxon>
    </lineage>
</organism>
<dbReference type="Proteomes" id="UP000228886">
    <property type="component" value="Unassembled WGS sequence"/>
</dbReference>
<protein>
    <recommendedName>
        <fullName evidence="3">Polymerase nucleotidyl transferase domain-containing protein</fullName>
    </recommendedName>
</protein>
<evidence type="ECO:0008006" key="3">
    <source>
        <dbReference type="Google" id="ProtNLM"/>
    </source>
</evidence>
<accession>A0A2M7E891</accession>
<name>A0A2M7E891_9BACT</name>
<dbReference type="EMBL" id="PETL01000221">
    <property type="protein sequence ID" value="PIV63960.1"/>
    <property type="molecule type" value="Genomic_DNA"/>
</dbReference>
<dbReference type="SUPFAM" id="SSF81301">
    <property type="entry name" value="Nucleotidyltransferase"/>
    <property type="match status" value="1"/>
</dbReference>
<evidence type="ECO:0000313" key="1">
    <source>
        <dbReference type="EMBL" id="PIV63960.1"/>
    </source>
</evidence>